<feature type="region of interest" description="Disordered" evidence="2">
    <location>
        <begin position="1"/>
        <end position="56"/>
    </location>
</feature>
<dbReference type="InterPro" id="IPR009636">
    <property type="entry name" value="SCAF"/>
</dbReference>
<evidence type="ECO:0000256" key="2">
    <source>
        <dbReference type="SAM" id="MobiDB-lite"/>
    </source>
</evidence>
<comment type="caution">
    <text evidence="3">The sequence shown here is derived from an EMBL/GenBank/DDBJ whole genome shotgun (WGS) entry which is preliminary data.</text>
</comment>
<name>A0A0D6PDF3_9PROT</name>
<feature type="coiled-coil region" evidence="1">
    <location>
        <begin position="57"/>
        <end position="88"/>
    </location>
</feature>
<proteinExistence type="predicted"/>
<dbReference type="RefSeq" id="WP_048878226.1">
    <property type="nucleotide sequence ID" value="NZ_BANC01000030.1"/>
</dbReference>
<evidence type="ECO:0008006" key="5">
    <source>
        <dbReference type="Google" id="ProtNLM"/>
    </source>
</evidence>
<dbReference type="STRING" id="1120923.SAMN02746095_02947"/>
<evidence type="ECO:0000313" key="4">
    <source>
        <dbReference type="Proteomes" id="UP000032668"/>
    </source>
</evidence>
<protein>
    <recommendedName>
        <fullName evidence="5">Scaffolding protein</fullName>
    </recommendedName>
</protein>
<dbReference type="Proteomes" id="UP000032668">
    <property type="component" value="Unassembled WGS sequence"/>
</dbReference>
<feature type="compositionally biased region" description="Basic and acidic residues" evidence="2">
    <location>
        <begin position="39"/>
        <end position="53"/>
    </location>
</feature>
<dbReference type="AlphaFoldDB" id="A0A0D6PDF3"/>
<sequence length="204" mass="21503">MFKFGYPFGPQILRENEGGGGNGGGGSDDANRAGDPVEIDGRLREPTRYERSLRGRVSAAEQAARDAQAKAEAAVQAAQQERDAAVAKVRTDGEARLIRAELKAEAVKAGIRDLSDLASVDVSGLKLNEAGDLEGAAEFIAKLKETKAHWFAEATGAAKGTTSNTEKAPGQTKTIGAGGEGKNAREMTSEEYAAAKAALMRRRR</sequence>
<dbReference type="EMBL" id="BANC01000030">
    <property type="protein sequence ID" value="GAN79785.1"/>
    <property type="molecule type" value="Genomic_DNA"/>
</dbReference>
<accession>A0A0D6PDF3</accession>
<feature type="compositionally biased region" description="Gly residues" evidence="2">
    <location>
        <begin position="18"/>
        <end position="27"/>
    </location>
</feature>
<evidence type="ECO:0000256" key="1">
    <source>
        <dbReference type="SAM" id="Coils"/>
    </source>
</evidence>
<gene>
    <name evidence="3" type="ORF">Aam_030_018</name>
</gene>
<feature type="region of interest" description="Disordered" evidence="2">
    <location>
        <begin position="157"/>
        <end position="185"/>
    </location>
</feature>
<evidence type="ECO:0000313" key="3">
    <source>
        <dbReference type="EMBL" id="GAN79785.1"/>
    </source>
</evidence>
<keyword evidence="1" id="KW-0175">Coiled coil</keyword>
<reference evidence="3 4" key="1">
    <citation type="submission" date="2012-11" db="EMBL/GenBank/DDBJ databases">
        <title>Whole genome sequence of Acidocella aminolytica 101 = DSM 11237.</title>
        <authorList>
            <person name="Azuma Y."/>
            <person name="Higashiura N."/>
            <person name="Hirakawa H."/>
            <person name="Matsushita K."/>
        </authorList>
    </citation>
    <scope>NUCLEOTIDE SEQUENCE [LARGE SCALE GENOMIC DNA]</scope>
    <source>
        <strain evidence="4">101 / DSM 11237</strain>
    </source>
</reference>
<keyword evidence="4" id="KW-1185">Reference proteome</keyword>
<feature type="compositionally biased region" description="Polar residues" evidence="2">
    <location>
        <begin position="160"/>
        <end position="174"/>
    </location>
</feature>
<organism evidence="3 4">
    <name type="scientific">Acidocella aminolytica 101 = DSM 11237</name>
    <dbReference type="NCBI Taxonomy" id="1120923"/>
    <lineage>
        <taxon>Bacteria</taxon>
        <taxon>Pseudomonadati</taxon>
        <taxon>Pseudomonadota</taxon>
        <taxon>Alphaproteobacteria</taxon>
        <taxon>Acetobacterales</taxon>
        <taxon>Acidocellaceae</taxon>
        <taxon>Acidocella</taxon>
    </lineage>
</organism>
<dbReference type="Pfam" id="PF06810">
    <property type="entry name" value="Phage_scaffold"/>
    <property type="match status" value="1"/>
</dbReference>